<dbReference type="GO" id="GO:0046872">
    <property type="term" value="F:metal ion binding"/>
    <property type="evidence" value="ECO:0007669"/>
    <property type="project" value="UniProtKB-KW"/>
</dbReference>
<comment type="subunit">
    <text evidence="3">Monomer.</text>
</comment>
<evidence type="ECO:0000256" key="9">
    <source>
        <dbReference type="ARBA" id="ARBA00024486"/>
    </source>
</evidence>
<dbReference type="PROSITE" id="PS00893">
    <property type="entry name" value="NUDIX_BOX"/>
    <property type="match status" value="1"/>
</dbReference>
<evidence type="ECO:0000256" key="12">
    <source>
        <dbReference type="ARBA" id="ARBA00026218"/>
    </source>
</evidence>
<dbReference type="PRINTS" id="PR01403">
    <property type="entry name" value="8OXTPHPHTASE"/>
</dbReference>
<evidence type="ECO:0000256" key="19">
    <source>
        <dbReference type="ARBA" id="ARBA00048894"/>
    </source>
</evidence>
<dbReference type="PROSITE" id="PS51462">
    <property type="entry name" value="NUDIX"/>
    <property type="match status" value="1"/>
</dbReference>
<dbReference type="RefSeq" id="WP_157802937.1">
    <property type="nucleotide sequence ID" value="NZ_PGFB01000004.1"/>
</dbReference>
<dbReference type="Gene3D" id="3.90.79.10">
    <property type="entry name" value="Nucleoside Triphosphate Pyrophosphohydrolase"/>
    <property type="match status" value="1"/>
</dbReference>
<dbReference type="InterPro" id="IPR003563">
    <property type="entry name" value="8ODP"/>
</dbReference>
<evidence type="ECO:0000256" key="10">
    <source>
        <dbReference type="ARBA" id="ARBA00024596"/>
    </source>
</evidence>
<dbReference type="GO" id="GO:0008828">
    <property type="term" value="F:dATP diphosphatase activity"/>
    <property type="evidence" value="ECO:0007669"/>
    <property type="project" value="UniProtKB-EC"/>
</dbReference>
<dbReference type="GO" id="GO:0008413">
    <property type="term" value="F:8-oxo-7,8-dihydroguanosine triphosphate pyrophosphatase activity"/>
    <property type="evidence" value="ECO:0007669"/>
    <property type="project" value="InterPro"/>
</dbReference>
<dbReference type="EC" id="3.6.1.56" evidence="11"/>
<dbReference type="AlphaFoldDB" id="A0A2M9BTZ1"/>
<dbReference type="PANTHER" id="PTHR43758">
    <property type="entry name" value="7,8-DIHYDRO-8-OXOGUANINE TRIPHOSPHATASE"/>
    <property type="match status" value="1"/>
</dbReference>
<evidence type="ECO:0000256" key="3">
    <source>
        <dbReference type="ARBA" id="ARBA00011245"/>
    </source>
</evidence>
<comment type="catalytic activity">
    <reaction evidence="8">
        <text>2-oxo-dATP + H2O = 2-oxo-dAMP + diphosphate + H(+)</text>
        <dbReference type="Rhea" id="RHEA:31583"/>
        <dbReference type="ChEBI" id="CHEBI:15377"/>
        <dbReference type="ChEBI" id="CHEBI:15378"/>
        <dbReference type="ChEBI" id="CHEBI:33019"/>
        <dbReference type="ChEBI" id="CHEBI:63212"/>
        <dbReference type="ChEBI" id="CHEBI:77897"/>
        <dbReference type="EC" id="3.6.1.56"/>
    </reaction>
    <physiologicalReaction direction="left-to-right" evidence="8">
        <dbReference type="Rhea" id="RHEA:31584"/>
    </physiologicalReaction>
</comment>
<sequence>MADAEPLGPASGLPQVCVCYLTRVDASGVTRVLLGRKKGGLGAGKLVGLGGKLEPGESVLDAAVREVHEESGVRVRARDLVPLARLRYFFPDRPAWSQESTAFRCDSFEGEPVESDELVPEWFELEHLPFERMWHDARFWLPLALAGDQIRASFTFGSDLDTVVSSDLPGVTLA</sequence>
<comment type="cofactor">
    <cofactor evidence="1">
        <name>Mg(2+)</name>
        <dbReference type="ChEBI" id="CHEBI:18420"/>
    </cofactor>
</comment>
<proteinExistence type="inferred from homology"/>
<reference evidence="23 24" key="1">
    <citation type="submission" date="2017-11" db="EMBL/GenBank/DDBJ databases">
        <title>Genomic Encyclopedia of Archaeal and Bacterial Type Strains, Phase II (KMG-II): From Individual Species to Whole Genera.</title>
        <authorList>
            <person name="Goeker M."/>
        </authorList>
    </citation>
    <scope>NUCLEOTIDE SEQUENCE [LARGE SCALE GENOMIC DNA]</scope>
    <source>
        <strain evidence="23 24">DSM 25625</strain>
    </source>
</reference>
<evidence type="ECO:0000256" key="17">
    <source>
        <dbReference type="ARBA" id="ARBA00032071"/>
    </source>
</evidence>
<keyword evidence="5" id="KW-0378">Hydrolase</keyword>
<gene>
    <name evidence="23" type="ORF">CLV54_2361</name>
</gene>
<comment type="catalytic activity">
    <reaction evidence="9">
        <text>8-oxo-dGTP + H2O = 8-oxo-dGMP + diphosphate + H(+)</text>
        <dbReference type="Rhea" id="RHEA:31575"/>
        <dbReference type="ChEBI" id="CHEBI:15377"/>
        <dbReference type="ChEBI" id="CHEBI:15378"/>
        <dbReference type="ChEBI" id="CHEBI:33019"/>
        <dbReference type="ChEBI" id="CHEBI:63224"/>
        <dbReference type="ChEBI" id="CHEBI:77896"/>
    </reaction>
    <physiologicalReaction direction="left-to-right" evidence="9">
        <dbReference type="Rhea" id="RHEA:31576"/>
    </physiologicalReaction>
</comment>
<evidence type="ECO:0000256" key="11">
    <source>
        <dbReference type="ARBA" id="ARBA00026103"/>
    </source>
</evidence>
<feature type="domain" description="Nudix hydrolase" evidence="22">
    <location>
        <begin position="12"/>
        <end position="149"/>
    </location>
</feature>
<dbReference type="Pfam" id="PF00293">
    <property type="entry name" value="NUDIX"/>
    <property type="match status" value="1"/>
</dbReference>
<evidence type="ECO:0000256" key="8">
    <source>
        <dbReference type="ARBA" id="ARBA00024459"/>
    </source>
</evidence>
<evidence type="ECO:0000256" key="4">
    <source>
        <dbReference type="ARBA" id="ARBA00022723"/>
    </source>
</evidence>
<organism evidence="23 24">
    <name type="scientific">Compostimonas suwonensis</name>
    <dbReference type="NCBI Taxonomy" id="1048394"/>
    <lineage>
        <taxon>Bacteria</taxon>
        <taxon>Bacillati</taxon>
        <taxon>Actinomycetota</taxon>
        <taxon>Actinomycetes</taxon>
        <taxon>Micrococcales</taxon>
        <taxon>Microbacteriaceae</taxon>
        <taxon>Compostimonas</taxon>
    </lineage>
</organism>
<evidence type="ECO:0000256" key="2">
    <source>
        <dbReference type="ARBA" id="ARBA00005582"/>
    </source>
</evidence>
<evidence type="ECO:0000256" key="21">
    <source>
        <dbReference type="ARBA" id="ARBA00053094"/>
    </source>
</evidence>
<dbReference type="PANTHER" id="PTHR43758:SF2">
    <property type="entry name" value="OXIDIZED PURINE NUCLEOSIDE TRIPHOSPHATE HYDROLASE"/>
    <property type="match status" value="1"/>
</dbReference>
<evidence type="ECO:0000256" key="18">
    <source>
        <dbReference type="ARBA" id="ARBA00048002"/>
    </source>
</evidence>
<evidence type="ECO:0000256" key="1">
    <source>
        <dbReference type="ARBA" id="ARBA00001946"/>
    </source>
</evidence>
<dbReference type="GO" id="GO:0042262">
    <property type="term" value="P:DNA protection"/>
    <property type="evidence" value="ECO:0007669"/>
    <property type="project" value="InterPro"/>
</dbReference>
<dbReference type="SUPFAM" id="SSF55811">
    <property type="entry name" value="Nudix"/>
    <property type="match status" value="1"/>
</dbReference>
<evidence type="ECO:0000256" key="5">
    <source>
        <dbReference type="ARBA" id="ARBA00022801"/>
    </source>
</evidence>
<dbReference type="Proteomes" id="UP000230161">
    <property type="component" value="Unassembled WGS sequence"/>
</dbReference>
<comment type="similarity">
    <text evidence="2">Belongs to the Nudix hydrolase family.</text>
</comment>
<keyword evidence="24" id="KW-1185">Reference proteome</keyword>
<evidence type="ECO:0000256" key="20">
    <source>
        <dbReference type="ARBA" id="ARBA00049032"/>
    </source>
</evidence>
<comment type="catalytic activity">
    <reaction evidence="10">
        <text>2-oxo-ATP + H2O = 2-oxo-AMP + diphosphate + H(+)</text>
        <dbReference type="Rhea" id="RHEA:67392"/>
        <dbReference type="ChEBI" id="CHEBI:15377"/>
        <dbReference type="ChEBI" id="CHEBI:15378"/>
        <dbReference type="ChEBI" id="CHEBI:33019"/>
        <dbReference type="ChEBI" id="CHEBI:71395"/>
        <dbReference type="ChEBI" id="CHEBI:172878"/>
    </reaction>
    <physiologicalReaction direction="left-to-right" evidence="10">
        <dbReference type="Rhea" id="RHEA:67393"/>
    </physiologicalReaction>
</comment>
<dbReference type="InterPro" id="IPR000086">
    <property type="entry name" value="NUDIX_hydrolase_dom"/>
</dbReference>
<comment type="catalytic activity">
    <reaction evidence="18">
        <text>N(6)-methyl-ATP + H2O = N(6)-methyl-AMP + diphosphate + H(+)</text>
        <dbReference type="Rhea" id="RHEA:67608"/>
        <dbReference type="ChEBI" id="CHEBI:15377"/>
        <dbReference type="ChEBI" id="CHEBI:15378"/>
        <dbReference type="ChEBI" id="CHEBI:33019"/>
        <dbReference type="ChEBI" id="CHEBI:144842"/>
        <dbReference type="ChEBI" id="CHEBI:172873"/>
    </reaction>
    <physiologicalReaction direction="left-to-right" evidence="18">
        <dbReference type="Rhea" id="RHEA:67609"/>
    </physiologicalReaction>
</comment>
<comment type="function">
    <text evidence="21">Oxidized purine nucleoside triphosphate hydrolase which is a prominent sanitizer of the oxidized nucleotide pool. Catalyzes the hydrolysis of 2-oxo-dATP (2-hydroxy-dATP) into 2-oxo-dAMP. Also has a significant hydrolase activity toward 2-oxo-ATP, 8-oxo-dGTP and 8-oxo-dATP. Through the hydrolysis of oxidized purine nucleoside triphosphates, prevents their incorporation into DNA and the subsequent transversions A:T to C:G and G:C to T:A. Also catalyzes the hydrolysis of methylated purine nucleoside triphosphate preventing their integration into DNA. Through this antimutagenic activity protects cells from oxidative stress.</text>
</comment>
<evidence type="ECO:0000256" key="16">
    <source>
        <dbReference type="ARBA" id="ARBA00031927"/>
    </source>
</evidence>
<accession>A0A2M9BTZ1</accession>
<evidence type="ECO:0000256" key="6">
    <source>
        <dbReference type="ARBA" id="ARBA00022842"/>
    </source>
</evidence>
<keyword evidence="4" id="KW-0479">Metal-binding</keyword>
<evidence type="ECO:0000256" key="7">
    <source>
        <dbReference type="ARBA" id="ARBA00024448"/>
    </source>
</evidence>
<comment type="caution">
    <text evidence="23">The sequence shown here is derived from an EMBL/GenBank/DDBJ whole genome shotgun (WGS) entry which is preliminary data.</text>
</comment>
<name>A0A2M9BTZ1_9MICO</name>
<keyword evidence="6" id="KW-0460">Magnesium</keyword>
<dbReference type="CDD" id="cd03427">
    <property type="entry name" value="NUDIX_MTH1_Nudt1"/>
    <property type="match status" value="1"/>
</dbReference>
<evidence type="ECO:0000313" key="23">
    <source>
        <dbReference type="EMBL" id="PJJ61416.1"/>
    </source>
</evidence>
<dbReference type="GO" id="GO:0005737">
    <property type="term" value="C:cytoplasm"/>
    <property type="evidence" value="ECO:0007669"/>
    <property type="project" value="TreeGrafter"/>
</dbReference>
<evidence type="ECO:0000256" key="15">
    <source>
        <dbReference type="ARBA" id="ARBA00030682"/>
    </source>
</evidence>
<comment type="catalytic activity">
    <reaction evidence="7">
        <text>8-oxo-dATP + H2O = 8-oxo-dAMP + diphosphate + H(+)</text>
        <dbReference type="Rhea" id="RHEA:65396"/>
        <dbReference type="ChEBI" id="CHEBI:15377"/>
        <dbReference type="ChEBI" id="CHEBI:15378"/>
        <dbReference type="ChEBI" id="CHEBI:33019"/>
        <dbReference type="ChEBI" id="CHEBI:71361"/>
        <dbReference type="ChEBI" id="CHEBI:172871"/>
    </reaction>
    <physiologicalReaction direction="left-to-right" evidence="7">
        <dbReference type="Rhea" id="RHEA:65397"/>
    </physiologicalReaction>
</comment>
<evidence type="ECO:0000313" key="24">
    <source>
        <dbReference type="Proteomes" id="UP000230161"/>
    </source>
</evidence>
<evidence type="ECO:0000256" key="13">
    <source>
        <dbReference type="ARBA" id="ARBA00029673"/>
    </source>
</evidence>
<evidence type="ECO:0000259" key="22">
    <source>
        <dbReference type="PROSITE" id="PS51462"/>
    </source>
</evidence>
<dbReference type="OrthoDB" id="9804563at2"/>
<dbReference type="EMBL" id="PGFB01000004">
    <property type="protein sequence ID" value="PJJ61416.1"/>
    <property type="molecule type" value="Genomic_DNA"/>
</dbReference>
<dbReference type="InterPro" id="IPR020084">
    <property type="entry name" value="NUDIX_hydrolase_CS"/>
</dbReference>
<dbReference type="InterPro" id="IPR015797">
    <property type="entry name" value="NUDIX_hydrolase-like_dom_sf"/>
</dbReference>
<comment type="catalytic activity">
    <reaction evidence="19">
        <text>O(6)-methyl-dGTP + H2O = O(6)-methyl-dGMP + diphosphate + H(+)</text>
        <dbReference type="Rhea" id="RHEA:67600"/>
        <dbReference type="ChEBI" id="CHEBI:15377"/>
        <dbReference type="ChEBI" id="CHEBI:15378"/>
        <dbReference type="ChEBI" id="CHEBI:33019"/>
        <dbReference type="ChEBI" id="CHEBI:169974"/>
        <dbReference type="ChEBI" id="CHEBI:169975"/>
    </reaction>
    <physiologicalReaction direction="left-to-right" evidence="19">
        <dbReference type="Rhea" id="RHEA:67601"/>
    </physiologicalReaction>
</comment>
<comment type="catalytic activity">
    <reaction evidence="20">
        <text>N(6)-methyl-dATP + H2O = N(6)-methyl-dAMP + diphosphate + H(+)</text>
        <dbReference type="Rhea" id="RHEA:67604"/>
        <dbReference type="ChEBI" id="CHEBI:15377"/>
        <dbReference type="ChEBI" id="CHEBI:15378"/>
        <dbReference type="ChEBI" id="CHEBI:33019"/>
        <dbReference type="ChEBI" id="CHEBI:169976"/>
        <dbReference type="ChEBI" id="CHEBI:172872"/>
    </reaction>
    <physiologicalReaction direction="left-to-right" evidence="20">
        <dbReference type="Rhea" id="RHEA:67605"/>
    </physiologicalReaction>
</comment>
<protein>
    <recommendedName>
        <fullName evidence="12">Oxidized purine nucleoside triphosphate hydrolase</fullName>
        <ecNumber evidence="11">3.6.1.56</ecNumber>
    </recommendedName>
    <alternativeName>
        <fullName evidence="16">2-hydroxy-dATP diphosphatase</fullName>
    </alternativeName>
    <alternativeName>
        <fullName evidence="15">7,8-dihydro-8-oxoguanine triphosphatase</fullName>
    </alternativeName>
    <alternativeName>
        <fullName evidence="14">8-oxo-dGTPase</fullName>
    </alternativeName>
    <alternativeName>
        <fullName evidence="17">Methylated purine nucleoside triphosphate hydrolase</fullName>
    </alternativeName>
    <alternativeName>
        <fullName evidence="13">Nucleoside diphosphate-linked moiety X motif 1</fullName>
    </alternativeName>
</protein>
<evidence type="ECO:0000256" key="14">
    <source>
        <dbReference type="ARBA" id="ARBA00030634"/>
    </source>
</evidence>